<gene>
    <name evidence="2" type="ORF">CEV32_4813</name>
</gene>
<dbReference type="eggNOG" id="ENOG5032XFF">
    <property type="taxonomic scope" value="Bacteria"/>
</dbReference>
<evidence type="ECO:0008006" key="4">
    <source>
        <dbReference type="Google" id="ProtNLM"/>
    </source>
</evidence>
<dbReference type="Pfam" id="PF11836">
    <property type="entry name" value="Phage_TAC_11"/>
    <property type="match status" value="1"/>
</dbReference>
<dbReference type="RefSeq" id="WP_094576301.1">
    <property type="nucleotide sequence ID" value="NZ_JBHEEL010000009.1"/>
</dbReference>
<dbReference type="EMBL" id="NNRK01000025">
    <property type="protein sequence ID" value="OYR15537.1"/>
    <property type="molecule type" value="Genomic_DNA"/>
</dbReference>
<sequence length="136" mass="14659">MRDASIELTWADGDYTFRLGWGELEAIQEACSAGPWVILERLVSKQCHVGDISHVIRQGLIGGDMKPTDATKLVQRYVENRPPAENLLFAIAILQAGIQGVPEEPVGEQGAASQTQSTVSQTGKSDLPPSTETEPS</sequence>
<dbReference type="AlphaFoldDB" id="A0A256FL13"/>
<accession>A0A256FL13</accession>
<proteinExistence type="predicted"/>
<dbReference type="InterPro" id="IPR021791">
    <property type="entry name" value="Phage_TAC_11"/>
</dbReference>
<reference evidence="2 3" key="1">
    <citation type="submission" date="2017-07" db="EMBL/GenBank/DDBJ databases">
        <title>Phylogenetic study on the rhizospheric bacterium Ochrobactrum sp. A44.</title>
        <authorList>
            <person name="Krzyzanowska D.M."/>
            <person name="Ossowicki A."/>
            <person name="Rajewska M."/>
            <person name="Maciag T."/>
            <person name="Kaczynski Z."/>
            <person name="Czerwicka M."/>
            <person name="Jafra S."/>
        </authorList>
    </citation>
    <scope>NUCLEOTIDE SEQUENCE [LARGE SCALE GENOMIC DNA]</scope>
    <source>
        <strain evidence="2 3">PR17</strain>
    </source>
</reference>
<keyword evidence="3" id="KW-1185">Reference proteome</keyword>
<dbReference type="Proteomes" id="UP000216345">
    <property type="component" value="Unassembled WGS sequence"/>
</dbReference>
<feature type="region of interest" description="Disordered" evidence="1">
    <location>
        <begin position="103"/>
        <end position="136"/>
    </location>
</feature>
<protein>
    <recommendedName>
        <fullName evidence="4">Gene transfer agent family protein</fullName>
    </recommendedName>
</protein>
<evidence type="ECO:0000313" key="2">
    <source>
        <dbReference type="EMBL" id="OYR15537.1"/>
    </source>
</evidence>
<feature type="compositionally biased region" description="Polar residues" evidence="1">
    <location>
        <begin position="111"/>
        <end position="136"/>
    </location>
</feature>
<comment type="caution">
    <text evidence="2">The sequence shown here is derived from an EMBL/GenBank/DDBJ whole genome shotgun (WGS) entry which is preliminary data.</text>
</comment>
<evidence type="ECO:0000313" key="3">
    <source>
        <dbReference type="Proteomes" id="UP000216345"/>
    </source>
</evidence>
<name>A0A256FL13_9HYPH</name>
<evidence type="ECO:0000256" key="1">
    <source>
        <dbReference type="SAM" id="MobiDB-lite"/>
    </source>
</evidence>
<dbReference type="OrthoDB" id="7509188at2"/>
<organism evidence="2 3">
    <name type="scientific">Brucella rhizosphaerae</name>
    <dbReference type="NCBI Taxonomy" id="571254"/>
    <lineage>
        <taxon>Bacteria</taxon>
        <taxon>Pseudomonadati</taxon>
        <taxon>Pseudomonadota</taxon>
        <taxon>Alphaproteobacteria</taxon>
        <taxon>Hyphomicrobiales</taxon>
        <taxon>Brucellaceae</taxon>
        <taxon>Brucella/Ochrobactrum group</taxon>
        <taxon>Brucella</taxon>
    </lineage>
</organism>